<dbReference type="OrthoDB" id="5795902at2759"/>
<dbReference type="InterPro" id="IPR013780">
    <property type="entry name" value="Glyco_hydro_b"/>
</dbReference>
<gene>
    <name evidence="5" type="ORF">X975_09129</name>
</gene>
<evidence type="ECO:0000313" key="6">
    <source>
        <dbReference type="Proteomes" id="UP000054359"/>
    </source>
</evidence>
<dbReference type="STRING" id="407821.A0A087U517"/>
<reference evidence="5 6" key="1">
    <citation type="submission" date="2013-11" db="EMBL/GenBank/DDBJ databases">
        <title>Genome sequencing of Stegodyphus mimosarum.</title>
        <authorList>
            <person name="Bechsgaard J."/>
        </authorList>
    </citation>
    <scope>NUCLEOTIDE SEQUENCE [LARGE SCALE GENOMIC DNA]</scope>
</reference>
<comment type="similarity">
    <text evidence="1 4">Belongs to the glycosyl hydrolase 27 family.</text>
</comment>
<evidence type="ECO:0000256" key="3">
    <source>
        <dbReference type="ARBA" id="ARBA00023295"/>
    </source>
</evidence>
<sequence>MYAHMQACMDVCVCSCMCLFTYMYTCMHTYVFESVLITKEYQTNYVVSFFSLYSEELFMEMANKLVSDGYRDVGYTYINIDDCWMSKLRDETGKLVADPVRFPRGIAFLADYMHSRGLKLGIYQSFGRRTCMGYPGIAGHIDQDVKTFADWKVDMVKLDACNSNPRAMDEGYVAIGKYLNNTGRPMVYSCSWPYYQLLANMEPDYKLIAHKCNMWRNYDDIHDSWKSIEKVIDFFGDNQEVLSPHIGPGHWSDPDMLMIGNPHLTVGQARAQMAVWAMIPGPLLMSNDLRDIRVEFQKILLNTKVIAVNQDSLGLPGKRIFKKNHLEIWKRPIQPVENNASSFAVLILSRYPYKFGAVSVRIWLAEIGLKNEMGYLVTDLFSNFDMGHFYPNNSLRVSVPSVDVIMLTFKLQINS</sequence>
<dbReference type="InterPro" id="IPR000111">
    <property type="entry name" value="Glyco_hydro_27/36_CS"/>
</dbReference>
<dbReference type="GO" id="GO:0004557">
    <property type="term" value="F:alpha-galactosidase activity"/>
    <property type="evidence" value="ECO:0007669"/>
    <property type="project" value="TreeGrafter"/>
</dbReference>
<dbReference type="FunFam" id="3.20.20.70:FF:000197">
    <property type="entry name" value="Alpha-galactosidase"/>
    <property type="match status" value="1"/>
</dbReference>
<dbReference type="Gene3D" id="3.20.20.70">
    <property type="entry name" value="Aldolase class I"/>
    <property type="match status" value="1"/>
</dbReference>
<dbReference type="OMA" id="DRYPPMR"/>
<evidence type="ECO:0000256" key="2">
    <source>
        <dbReference type="ARBA" id="ARBA00022801"/>
    </source>
</evidence>
<keyword evidence="3 4" id="KW-0326">Glycosidase</keyword>
<dbReference type="GO" id="GO:0016139">
    <property type="term" value="P:glycoside catabolic process"/>
    <property type="evidence" value="ECO:0007669"/>
    <property type="project" value="TreeGrafter"/>
</dbReference>
<dbReference type="EMBL" id="KK118209">
    <property type="protein sequence ID" value="KFM72456.1"/>
    <property type="molecule type" value="Genomic_DNA"/>
</dbReference>
<feature type="non-terminal residue" evidence="5">
    <location>
        <position position="415"/>
    </location>
</feature>
<dbReference type="InterPro" id="IPR013785">
    <property type="entry name" value="Aldolase_TIM"/>
</dbReference>
<dbReference type="PROSITE" id="PS00512">
    <property type="entry name" value="ALPHA_GALACTOSIDASE"/>
    <property type="match status" value="1"/>
</dbReference>
<dbReference type="Proteomes" id="UP000054359">
    <property type="component" value="Unassembled WGS sequence"/>
</dbReference>
<dbReference type="Pfam" id="PF16499">
    <property type="entry name" value="Melibiase_2"/>
    <property type="match status" value="1"/>
</dbReference>
<keyword evidence="6" id="KW-1185">Reference proteome</keyword>
<dbReference type="PANTHER" id="PTHR11452">
    <property type="entry name" value="ALPHA-GALACTOSIDASE/ALPHA-N-ACETYLGALACTOSAMINIDASE"/>
    <property type="match status" value="1"/>
</dbReference>
<dbReference type="InterPro" id="IPR002241">
    <property type="entry name" value="Glyco_hydro_27"/>
</dbReference>
<proteinExistence type="inferred from homology"/>
<dbReference type="AlphaFoldDB" id="A0A087U517"/>
<dbReference type="EC" id="3.2.1.-" evidence="4"/>
<dbReference type="PANTHER" id="PTHR11452:SF83">
    <property type="entry name" value="ALPHA-GALACTOSIDASE"/>
    <property type="match status" value="1"/>
</dbReference>
<protein>
    <recommendedName>
        <fullName evidence="4">Alpha-galactosidase</fullName>
        <ecNumber evidence="4">3.2.1.-</ecNumber>
    </recommendedName>
</protein>
<dbReference type="GO" id="GO:0009311">
    <property type="term" value="P:oligosaccharide metabolic process"/>
    <property type="evidence" value="ECO:0007669"/>
    <property type="project" value="TreeGrafter"/>
</dbReference>
<dbReference type="CDD" id="cd14792">
    <property type="entry name" value="GH27"/>
    <property type="match status" value="1"/>
</dbReference>
<keyword evidence="2 4" id="KW-0378">Hydrolase</keyword>
<accession>A0A087U517</accession>
<dbReference type="SUPFAM" id="SSF51011">
    <property type="entry name" value="Glycosyl hydrolase domain"/>
    <property type="match status" value="1"/>
</dbReference>
<evidence type="ECO:0000313" key="5">
    <source>
        <dbReference type="EMBL" id="KFM72456.1"/>
    </source>
</evidence>
<dbReference type="GO" id="GO:0005737">
    <property type="term" value="C:cytoplasm"/>
    <property type="evidence" value="ECO:0007669"/>
    <property type="project" value="TreeGrafter"/>
</dbReference>
<comment type="subunit">
    <text evidence="4">Homodimer.</text>
</comment>
<dbReference type="SUPFAM" id="SSF51445">
    <property type="entry name" value="(Trans)glycosidases"/>
    <property type="match status" value="1"/>
</dbReference>
<evidence type="ECO:0000256" key="4">
    <source>
        <dbReference type="RuleBase" id="RU361168"/>
    </source>
</evidence>
<dbReference type="PRINTS" id="PR00740">
    <property type="entry name" value="GLHYDRLASE27"/>
</dbReference>
<keyword evidence="4" id="KW-1015">Disulfide bond</keyword>
<evidence type="ECO:0000256" key="1">
    <source>
        <dbReference type="ARBA" id="ARBA00009743"/>
    </source>
</evidence>
<dbReference type="InterPro" id="IPR017853">
    <property type="entry name" value="GH"/>
</dbReference>
<name>A0A087U517_STEMI</name>
<dbReference type="Gene3D" id="2.60.40.1180">
    <property type="entry name" value="Golgi alpha-mannosidase II"/>
    <property type="match status" value="1"/>
</dbReference>
<organism evidence="5 6">
    <name type="scientific">Stegodyphus mimosarum</name>
    <name type="common">African social velvet spider</name>
    <dbReference type="NCBI Taxonomy" id="407821"/>
    <lineage>
        <taxon>Eukaryota</taxon>
        <taxon>Metazoa</taxon>
        <taxon>Ecdysozoa</taxon>
        <taxon>Arthropoda</taxon>
        <taxon>Chelicerata</taxon>
        <taxon>Arachnida</taxon>
        <taxon>Araneae</taxon>
        <taxon>Araneomorphae</taxon>
        <taxon>Entelegynae</taxon>
        <taxon>Eresoidea</taxon>
        <taxon>Eresidae</taxon>
        <taxon>Stegodyphus</taxon>
    </lineage>
</organism>